<comment type="subcellular location">
    <subcellularLocation>
        <location evidence="1">Cell outer membrane</location>
    </subcellularLocation>
</comment>
<dbReference type="Proteomes" id="UP000659124">
    <property type="component" value="Unassembled WGS sequence"/>
</dbReference>
<protein>
    <submittedName>
        <fullName evidence="8">RagB/SusD family nutrient uptake outer membrane protein</fullName>
    </submittedName>
</protein>
<dbReference type="PROSITE" id="PS51257">
    <property type="entry name" value="PROKAR_LIPOPROTEIN"/>
    <property type="match status" value="1"/>
</dbReference>
<dbReference type="EMBL" id="JACVFC010000005">
    <property type="protein sequence ID" value="MBC9934193.1"/>
    <property type="molecule type" value="Genomic_DNA"/>
</dbReference>
<dbReference type="SUPFAM" id="SSF48452">
    <property type="entry name" value="TPR-like"/>
    <property type="match status" value="1"/>
</dbReference>
<dbReference type="CDD" id="cd08977">
    <property type="entry name" value="SusD"/>
    <property type="match status" value="1"/>
</dbReference>
<keyword evidence="5" id="KW-0998">Cell outer membrane</keyword>
<keyword evidence="4" id="KW-0472">Membrane</keyword>
<accession>A0ABR7TUQ9</accession>
<evidence type="ECO:0000256" key="3">
    <source>
        <dbReference type="ARBA" id="ARBA00022729"/>
    </source>
</evidence>
<dbReference type="InterPro" id="IPR033985">
    <property type="entry name" value="SusD-like_N"/>
</dbReference>
<evidence type="ECO:0000256" key="5">
    <source>
        <dbReference type="ARBA" id="ARBA00023237"/>
    </source>
</evidence>
<dbReference type="Pfam" id="PF07980">
    <property type="entry name" value="SusD_RagB"/>
    <property type="match status" value="1"/>
</dbReference>
<evidence type="ECO:0000256" key="2">
    <source>
        <dbReference type="ARBA" id="ARBA00006275"/>
    </source>
</evidence>
<proteinExistence type="inferred from homology"/>
<evidence type="ECO:0000259" key="6">
    <source>
        <dbReference type="Pfam" id="PF07980"/>
    </source>
</evidence>
<comment type="caution">
    <text evidence="8">The sequence shown here is derived from an EMBL/GenBank/DDBJ whole genome shotgun (WGS) entry which is preliminary data.</text>
</comment>
<feature type="domain" description="RagB/SusD" evidence="6">
    <location>
        <begin position="311"/>
        <end position="399"/>
    </location>
</feature>
<dbReference type="InterPro" id="IPR011990">
    <property type="entry name" value="TPR-like_helical_dom_sf"/>
</dbReference>
<comment type="similarity">
    <text evidence="2">Belongs to the SusD family.</text>
</comment>
<evidence type="ECO:0000313" key="9">
    <source>
        <dbReference type="Proteomes" id="UP000659124"/>
    </source>
</evidence>
<keyword evidence="3" id="KW-0732">Signal</keyword>
<feature type="domain" description="SusD-like N-terminal" evidence="7">
    <location>
        <begin position="19"/>
        <end position="221"/>
    </location>
</feature>
<evidence type="ECO:0000259" key="7">
    <source>
        <dbReference type="Pfam" id="PF14322"/>
    </source>
</evidence>
<evidence type="ECO:0000313" key="8">
    <source>
        <dbReference type="EMBL" id="MBC9934193.1"/>
    </source>
</evidence>
<reference evidence="8 9" key="1">
    <citation type="submission" date="2020-09" db="EMBL/GenBank/DDBJ databases">
        <title>Genome sequences of type strains of Chitinophaga qingshengii and Chitinophaga varians.</title>
        <authorList>
            <person name="Kittiwongwattana C."/>
        </authorList>
    </citation>
    <scope>NUCLEOTIDE SEQUENCE [LARGE SCALE GENOMIC DNA]</scope>
    <source>
        <strain evidence="8 9">JCM 30026</strain>
    </source>
</reference>
<keyword evidence="9" id="KW-1185">Reference proteome</keyword>
<name>A0ABR7TUQ9_9BACT</name>
<organism evidence="8 9">
    <name type="scientific">Chitinophaga qingshengii</name>
    <dbReference type="NCBI Taxonomy" id="1569794"/>
    <lineage>
        <taxon>Bacteria</taxon>
        <taxon>Pseudomonadati</taxon>
        <taxon>Bacteroidota</taxon>
        <taxon>Chitinophagia</taxon>
        <taxon>Chitinophagales</taxon>
        <taxon>Chitinophagaceae</taxon>
        <taxon>Chitinophaga</taxon>
    </lineage>
</organism>
<evidence type="ECO:0000256" key="1">
    <source>
        <dbReference type="ARBA" id="ARBA00004442"/>
    </source>
</evidence>
<dbReference type="RefSeq" id="WP_188091311.1">
    <property type="nucleotide sequence ID" value="NZ_JACVFC010000005.1"/>
</dbReference>
<dbReference type="Pfam" id="PF14322">
    <property type="entry name" value="SusD-like_3"/>
    <property type="match status" value="1"/>
</dbReference>
<dbReference type="InterPro" id="IPR012944">
    <property type="entry name" value="SusD_RagB_dom"/>
</dbReference>
<gene>
    <name evidence="8" type="ORF">ICL07_27650</name>
</gene>
<evidence type="ECO:0000256" key="4">
    <source>
        <dbReference type="ARBA" id="ARBA00023136"/>
    </source>
</evidence>
<dbReference type="Gene3D" id="1.25.40.390">
    <property type="match status" value="1"/>
</dbReference>
<sequence length="447" mass="50260">MKRIFLLIVPGMMLSSCNKFLEVKPKGVIIASTINDYEAILNDMTIVNVFNGKSPLLATDDLTDQTQSPQNQISLDANLYFWNPYINSTPEKPEIWLDAYQRIASLNVITEGVMQAENGTEQKKKALYAEALVSKAYCYMHLLSFFSPAYDPKTASKVYGVPYMVSTDISAPTPPRLTLGESCQQLVKDLQAAIPDLPETNVNTTRVTVAAAYALLSRLYLYMQDYPQALKYADLVIAAKSVRMLDYNKFLGNALPASNISPDEVFVRYTANLQFKYSADLLQQYDTTADLRIRFFAVRNVAGNPAMMSYNSARTYIPNRGITYAEVLLTKAECLARQGSINAALEIVNEDIRKNRFTPAKYQPLSASTTEEAITAVLGERRRELAFKGMRWMDMKRLDQDKRMPAVKRIAANGSTLVTLEPGSLRYTYQIPLQVQQFNPTMPLNKQ</sequence>